<gene>
    <name evidence="2" type="ORF">PLEPLA_LOCUS39285</name>
</gene>
<protein>
    <submittedName>
        <fullName evidence="2">Uncharacterized protein</fullName>
    </submittedName>
</protein>
<dbReference type="EMBL" id="CADEAL010004092">
    <property type="protein sequence ID" value="CAB1451591.1"/>
    <property type="molecule type" value="Genomic_DNA"/>
</dbReference>
<keyword evidence="3" id="KW-1185">Reference proteome</keyword>
<dbReference type="Proteomes" id="UP001153269">
    <property type="component" value="Unassembled WGS sequence"/>
</dbReference>
<reference evidence="2" key="1">
    <citation type="submission" date="2020-03" db="EMBL/GenBank/DDBJ databases">
        <authorList>
            <person name="Weist P."/>
        </authorList>
    </citation>
    <scope>NUCLEOTIDE SEQUENCE</scope>
</reference>
<comment type="caution">
    <text evidence="2">The sequence shown here is derived from an EMBL/GenBank/DDBJ whole genome shotgun (WGS) entry which is preliminary data.</text>
</comment>
<name>A0A9N7Z614_PLEPL</name>
<evidence type="ECO:0000313" key="2">
    <source>
        <dbReference type="EMBL" id="CAB1451591.1"/>
    </source>
</evidence>
<feature type="region of interest" description="Disordered" evidence="1">
    <location>
        <begin position="88"/>
        <end position="123"/>
    </location>
</feature>
<feature type="compositionally biased region" description="Basic and acidic residues" evidence="1">
    <location>
        <begin position="93"/>
        <end position="102"/>
    </location>
</feature>
<organism evidence="2 3">
    <name type="scientific">Pleuronectes platessa</name>
    <name type="common">European plaice</name>
    <dbReference type="NCBI Taxonomy" id="8262"/>
    <lineage>
        <taxon>Eukaryota</taxon>
        <taxon>Metazoa</taxon>
        <taxon>Chordata</taxon>
        <taxon>Craniata</taxon>
        <taxon>Vertebrata</taxon>
        <taxon>Euteleostomi</taxon>
        <taxon>Actinopterygii</taxon>
        <taxon>Neopterygii</taxon>
        <taxon>Teleostei</taxon>
        <taxon>Neoteleostei</taxon>
        <taxon>Acanthomorphata</taxon>
        <taxon>Carangaria</taxon>
        <taxon>Pleuronectiformes</taxon>
        <taxon>Pleuronectoidei</taxon>
        <taxon>Pleuronectidae</taxon>
        <taxon>Pleuronectes</taxon>
    </lineage>
</organism>
<dbReference type="AlphaFoldDB" id="A0A9N7Z614"/>
<evidence type="ECO:0000313" key="3">
    <source>
        <dbReference type="Proteomes" id="UP001153269"/>
    </source>
</evidence>
<proteinExistence type="predicted"/>
<evidence type="ECO:0000256" key="1">
    <source>
        <dbReference type="SAM" id="MobiDB-lite"/>
    </source>
</evidence>
<accession>A0A9N7Z614</accession>
<sequence>MGTVTDGANDVCLSRGSALVRARLVTYAQSQGHQWSTAAPSVQETPLAPPLLSVFPGYFSPPESGYSGVTEQVQATVWPPECEHVRGGYQGDLYRRSPRGRDGSVSGAGEVTLGNPRCQSLDE</sequence>